<name>A0ABR3T6Y4_9PEZI</name>
<evidence type="ECO:0000313" key="2">
    <source>
        <dbReference type="Proteomes" id="UP001521184"/>
    </source>
</evidence>
<dbReference type="Proteomes" id="UP001521184">
    <property type="component" value="Unassembled WGS sequence"/>
</dbReference>
<comment type="caution">
    <text evidence="1">The sequence shown here is derived from an EMBL/GenBank/DDBJ whole genome shotgun (WGS) entry which is preliminary data.</text>
</comment>
<protein>
    <submittedName>
        <fullName evidence="1">Uncharacterized protein</fullName>
    </submittedName>
</protein>
<dbReference type="EMBL" id="JAKEKT020000117">
    <property type="protein sequence ID" value="KAL1635267.1"/>
    <property type="molecule type" value="Genomic_DNA"/>
</dbReference>
<accession>A0ABR3T6Y4</accession>
<gene>
    <name evidence="1" type="ORF">SLS58_010304</name>
</gene>
<sequence>MAFRILRKLTPRAPFKDAIGTIVATFDDVRDNATVSAGAFAICDDTDVVNSRERFSRLGLVLIIGDDLNAGRQPAHRLSSSRLLASFPTCDPLTLLLTK</sequence>
<evidence type="ECO:0000313" key="1">
    <source>
        <dbReference type="EMBL" id="KAL1635267.1"/>
    </source>
</evidence>
<keyword evidence="2" id="KW-1185">Reference proteome</keyword>
<organism evidence="1 2">
    <name type="scientific">Diplodia intermedia</name>
    <dbReference type="NCBI Taxonomy" id="856260"/>
    <lineage>
        <taxon>Eukaryota</taxon>
        <taxon>Fungi</taxon>
        <taxon>Dikarya</taxon>
        <taxon>Ascomycota</taxon>
        <taxon>Pezizomycotina</taxon>
        <taxon>Dothideomycetes</taxon>
        <taxon>Dothideomycetes incertae sedis</taxon>
        <taxon>Botryosphaeriales</taxon>
        <taxon>Botryosphaeriaceae</taxon>
        <taxon>Diplodia</taxon>
    </lineage>
</organism>
<reference evidence="1 2" key="1">
    <citation type="journal article" date="2023" name="Plant Dis.">
        <title>First Report of Diplodia intermedia Causing Canker and Dieback Diseases on Apple Trees in Canada.</title>
        <authorList>
            <person name="Ellouze W."/>
            <person name="Ilyukhin E."/>
            <person name="Sulman M."/>
            <person name="Ali S."/>
        </authorList>
    </citation>
    <scope>NUCLEOTIDE SEQUENCE [LARGE SCALE GENOMIC DNA]</scope>
    <source>
        <strain evidence="1 2">M45-28</strain>
    </source>
</reference>
<proteinExistence type="predicted"/>